<dbReference type="InterPro" id="IPR016024">
    <property type="entry name" value="ARM-type_fold"/>
</dbReference>
<name>A0A6P3VA68_OCTDE</name>
<evidence type="ECO:0000256" key="1">
    <source>
        <dbReference type="ARBA" id="ARBA00010394"/>
    </source>
</evidence>
<dbReference type="Gene3D" id="1.20.5.690">
    <property type="entry name" value="Importin-alpha, importin-beta-binding domain"/>
    <property type="match status" value="1"/>
</dbReference>
<dbReference type="RefSeq" id="XP_012369846.1">
    <property type="nucleotide sequence ID" value="XM_012514392.1"/>
</dbReference>
<dbReference type="PANTHER" id="PTHR23316">
    <property type="entry name" value="IMPORTIN ALPHA"/>
    <property type="match status" value="1"/>
</dbReference>
<evidence type="ECO:0000259" key="7">
    <source>
        <dbReference type="PROSITE" id="PS51214"/>
    </source>
</evidence>
<dbReference type="InParanoid" id="A0A6P3VA68"/>
<gene>
    <name evidence="9" type="primary">Kpna7</name>
</gene>
<comment type="function">
    <text evidence="5">Functions in nuclear protein import.</text>
</comment>
<dbReference type="Gene3D" id="1.25.10.10">
    <property type="entry name" value="Leucine-rich Repeat Variant"/>
    <property type="match status" value="1"/>
</dbReference>
<accession>A0A6P3VA68</accession>
<dbReference type="InterPro" id="IPR036975">
    <property type="entry name" value="Importin-a_IBB_sf"/>
</dbReference>
<feature type="repeat" description="ARM" evidence="6">
    <location>
        <begin position="144"/>
        <end position="187"/>
    </location>
</feature>
<evidence type="ECO:0000313" key="8">
    <source>
        <dbReference type="Proteomes" id="UP000515203"/>
    </source>
</evidence>
<dbReference type="OrthoDB" id="29145at2759"/>
<keyword evidence="4 5" id="KW-0653">Protein transport</keyword>
<dbReference type="Pfam" id="PF16186">
    <property type="entry name" value="Arm_3"/>
    <property type="match status" value="1"/>
</dbReference>
<evidence type="ECO:0000256" key="5">
    <source>
        <dbReference type="PIRNR" id="PIRNR005673"/>
    </source>
</evidence>
<dbReference type="SMART" id="SM00185">
    <property type="entry name" value="ARM"/>
    <property type="match status" value="8"/>
</dbReference>
<feature type="domain" description="IBB" evidence="7">
    <location>
        <begin position="27"/>
        <end position="90"/>
    </location>
</feature>
<evidence type="ECO:0000256" key="3">
    <source>
        <dbReference type="ARBA" id="ARBA00022737"/>
    </source>
</evidence>
<dbReference type="Pfam" id="PF00514">
    <property type="entry name" value="Arm"/>
    <property type="match status" value="7"/>
</dbReference>
<dbReference type="FunCoup" id="A0A6P3VA68">
    <property type="interactions" value="103"/>
</dbReference>
<keyword evidence="2 5" id="KW-0813">Transport</keyword>
<sequence>MHMGKVKWKKFTTGLAVAHAGDGSDPRQFSSVNMAAVGYPKWRLNQFKYRGKNISVRRRQRIAFSLELRKAKKDEQAFKRRNITYLSPYPDSKNTTKEVRLTMDEIIIGINDSDFEVCFEATREIRKMLSQENNPPLEMVAESGVIPRLVEFLRVSQHPYLQFEAAWALTNIASGTSVQVGAVVKGGAIPPLLELLSFPSTMVCEQAVWALGNIAGDGPEFRDTVISSNIIPRLSALVSSPISITFLRNITWTLSNLCRYRNPPPPENAVKQMLPILSHLLQHEDDEILSDTCWALSYLTEGCTKHTALVIKTGVLPRLVELMTSSELSVVTPSLRTMGNIVSGTDDQTQMAINAGMLKVMAKLLQHPRSSVQQEATWTLSNVAAGSRCQIQELITHDLLPSLVTLLRHGQYKVQEEVVWMLSNFTLEASADQLFQLVHVGFLGPLLNLLSFPDERMSLTILDIVSSILQAAQKQSDRESLCLLIEELGGVDRLKALQLHNSWDISWAAEDLLEEYFSETIKPMWIKKLLYARQYATMQELLKGRPKMVFIFLADN</sequence>
<dbReference type="FunFam" id="1.25.10.10:FF:000009">
    <property type="entry name" value="Importin subunit alpha"/>
    <property type="match status" value="1"/>
</dbReference>
<dbReference type="InterPro" id="IPR000225">
    <property type="entry name" value="Armadillo"/>
</dbReference>
<evidence type="ECO:0000313" key="9">
    <source>
        <dbReference type="RefSeq" id="XP_012369846.1"/>
    </source>
</evidence>
<dbReference type="AlphaFoldDB" id="A0A6P3VA68"/>
<dbReference type="InterPro" id="IPR024931">
    <property type="entry name" value="Importin_alpha"/>
</dbReference>
<dbReference type="GeneID" id="101572768"/>
<comment type="similarity">
    <text evidence="1 5">Belongs to the importin alpha family.</text>
</comment>
<evidence type="ECO:0000256" key="4">
    <source>
        <dbReference type="ARBA" id="ARBA00022927"/>
    </source>
</evidence>
<evidence type="ECO:0000256" key="6">
    <source>
        <dbReference type="PROSITE-ProRule" id="PRU00259"/>
    </source>
</evidence>
<dbReference type="CTD" id="402569"/>
<proteinExistence type="inferred from homology"/>
<dbReference type="GO" id="GO:0005737">
    <property type="term" value="C:cytoplasm"/>
    <property type="evidence" value="ECO:0007669"/>
    <property type="project" value="InterPro"/>
</dbReference>
<dbReference type="Proteomes" id="UP000515203">
    <property type="component" value="Unplaced"/>
</dbReference>
<dbReference type="PROSITE" id="PS51214">
    <property type="entry name" value="IBB"/>
    <property type="match status" value="1"/>
</dbReference>
<feature type="repeat" description="ARM" evidence="6">
    <location>
        <begin position="187"/>
        <end position="215"/>
    </location>
</feature>
<reference evidence="9" key="1">
    <citation type="submission" date="2025-08" db="UniProtKB">
        <authorList>
            <consortium name="RefSeq"/>
        </authorList>
    </citation>
    <scope>IDENTIFICATION</scope>
</reference>
<dbReference type="GO" id="GO:0005634">
    <property type="term" value="C:nucleus"/>
    <property type="evidence" value="ECO:0007669"/>
    <property type="project" value="UniProtKB-ARBA"/>
</dbReference>
<keyword evidence="3" id="KW-0677">Repeat</keyword>
<dbReference type="SUPFAM" id="SSF48371">
    <property type="entry name" value="ARM repeat"/>
    <property type="match status" value="1"/>
</dbReference>
<feature type="repeat" description="ARM" evidence="6">
    <location>
        <begin position="314"/>
        <end position="356"/>
    </location>
</feature>
<protein>
    <recommendedName>
        <fullName evidence="5">Importin subunit alpha</fullName>
    </recommendedName>
</protein>
<dbReference type="PIRSF" id="PIRSF005673">
    <property type="entry name" value="Importin_alpha"/>
    <property type="match status" value="1"/>
</dbReference>
<dbReference type="PROSITE" id="PS50176">
    <property type="entry name" value="ARM_REPEAT"/>
    <property type="match status" value="3"/>
</dbReference>
<keyword evidence="8" id="KW-1185">Reference proteome</keyword>
<dbReference type="InterPro" id="IPR011989">
    <property type="entry name" value="ARM-like"/>
</dbReference>
<evidence type="ECO:0000256" key="2">
    <source>
        <dbReference type="ARBA" id="ARBA00022448"/>
    </source>
</evidence>
<dbReference type="InterPro" id="IPR002652">
    <property type="entry name" value="Importin-a_IBB"/>
</dbReference>
<dbReference type="InterPro" id="IPR032413">
    <property type="entry name" value="Arm_3"/>
</dbReference>
<organism evidence="8 9">
    <name type="scientific">Octodon degus</name>
    <name type="common">Degu</name>
    <name type="synonym">Sciurus degus</name>
    <dbReference type="NCBI Taxonomy" id="10160"/>
    <lineage>
        <taxon>Eukaryota</taxon>
        <taxon>Metazoa</taxon>
        <taxon>Chordata</taxon>
        <taxon>Craniata</taxon>
        <taxon>Vertebrata</taxon>
        <taxon>Euteleostomi</taxon>
        <taxon>Mammalia</taxon>
        <taxon>Eutheria</taxon>
        <taxon>Euarchontoglires</taxon>
        <taxon>Glires</taxon>
        <taxon>Rodentia</taxon>
        <taxon>Hystricomorpha</taxon>
        <taxon>Octodontidae</taxon>
        <taxon>Octodon</taxon>
    </lineage>
</organism>
<dbReference type="Pfam" id="PF01749">
    <property type="entry name" value="IBB"/>
    <property type="match status" value="1"/>
</dbReference>
<dbReference type="GO" id="GO:0061608">
    <property type="term" value="F:nuclear import signal receptor activity"/>
    <property type="evidence" value="ECO:0007669"/>
    <property type="project" value="InterPro"/>
</dbReference>
<dbReference type="GO" id="GO:0006606">
    <property type="term" value="P:protein import into nucleus"/>
    <property type="evidence" value="ECO:0007669"/>
    <property type="project" value="InterPro"/>
</dbReference>